<dbReference type="Proteomes" id="UP000631114">
    <property type="component" value="Unassembled WGS sequence"/>
</dbReference>
<dbReference type="PANTHER" id="PTHR46929:SF3">
    <property type="entry name" value="MYB_SANT-LIKE DOMAIN-CONTAINING PROTEIN"/>
    <property type="match status" value="1"/>
</dbReference>
<name>A0A835LE09_9MAGN</name>
<dbReference type="InterPro" id="IPR024752">
    <property type="entry name" value="Myb/SANT-like_dom"/>
</dbReference>
<protein>
    <recommendedName>
        <fullName evidence="1">Myb/SANT-like domain-containing protein</fullName>
    </recommendedName>
</protein>
<dbReference type="PANTHER" id="PTHR46929">
    <property type="entry name" value="EXPRESSED PROTEIN"/>
    <property type="match status" value="1"/>
</dbReference>
<keyword evidence="3" id="KW-1185">Reference proteome</keyword>
<gene>
    <name evidence="2" type="ORF">IFM89_002100</name>
</gene>
<feature type="domain" description="Myb/SANT-like" evidence="1">
    <location>
        <begin position="23"/>
        <end position="118"/>
    </location>
</feature>
<proteinExistence type="predicted"/>
<evidence type="ECO:0000313" key="2">
    <source>
        <dbReference type="EMBL" id="KAF9591145.1"/>
    </source>
</evidence>
<sequence>MATQATPQTPQAPICNQKERLVWTQSMDDVMLEVFLEHLVKGLRGIGGWKKEITFFAVTEAMRDHLGFAIDIEHVENRIKTERATVKSFKDLRSFSHSGFGWNSDTMMIESDASVWADAIKVRMFV</sequence>
<dbReference type="Pfam" id="PF12776">
    <property type="entry name" value="Myb_DNA-bind_3"/>
    <property type="match status" value="1"/>
</dbReference>
<evidence type="ECO:0000259" key="1">
    <source>
        <dbReference type="Pfam" id="PF12776"/>
    </source>
</evidence>
<dbReference type="AlphaFoldDB" id="A0A835LE09"/>
<accession>A0A835LE09</accession>
<organism evidence="2 3">
    <name type="scientific">Coptis chinensis</name>
    <dbReference type="NCBI Taxonomy" id="261450"/>
    <lineage>
        <taxon>Eukaryota</taxon>
        <taxon>Viridiplantae</taxon>
        <taxon>Streptophyta</taxon>
        <taxon>Embryophyta</taxon>
        <taxon>Tracheophyta</taxon>
        <taxon>Spermatophyta</taxon>
        <taxon>Magnoliopsida</taxon>
        <taxon>Ranunculales</taxon>
        <taxon>Ranunculaceae</taxon>
        <taxon>Coptidoideae</taxon>
        <taxon>Coptis</taxon>
    </lineage>
</organism>
<evidence type="ECO:0000313" key="3">
    <source>
        <dbReference type="Proteomes" id="UP000631114"/>
    </source>
</evidence>
<dbReference type="OrthoDB" id="683390at2759"/>
<comment type="caution">
    <text evidence="2">The sequence shown here is derived from an EMBL/GenBank/DDBJ whole genome shotgun (WGS) entry which is preliminary data.</text>
</comment>
<dbReference type="EMBL" id="JADFTS010000008">
    <property type="protein sequence ID" value="KAF9591145.1"/>
    <property type="molecule type" value="Genomic_DNA"/>
</dbReference>
<reference evidence="2 3" key="1">
    <citation type="submission" date="2020-10" db="EMBL/GenBank/DDBJ databases">
        <title>The Coptis chinensis genome and diversification of protoberbering-type alkaloids.</title>
        <authorList>
            <person name="Wang B."/>
            <person name="Shu S."/>
            <person name="Song C."/>
            <person name="Liu Y."/>
        </authorList>
    </citation>
    <scope>NUCLEOTIDE SEQUENCE [LARGE SCALE GENOMIC DNA]</scope>
    <source>
        <strain evidence="2">HL-2020</strain>
        <tissue evidence="2">Leaf</tissue>
    </source>
</reference>